<sequence>MAATIQHVVSESLVRTEDVRAGERLRSVEAQEMASRQGNSSSHSMHNGRDVINEKLPAEVLLLIFRGMTPSQDDAMAPIRLTHVCRSWRILIYQWPVFWLGILNPADKTSFTYNPRRFPFVLIAFEKSQPVADLAVSLHGAFLSTLCTIPDHASRISTLWLDCSHDVGNGMDSLFDLHLPRLERLSLWFYCERGLYNSLAYTPPVVHFPRLSYLRTNCMQLALKWMAMNPGIRSLVCGGRYSDSYSKNRNIPLRCCRFNTLSIMFKALERCSNLEELEVKHCFPTAGAPFDRLDADVHIHLQKLKFLRLCGDPKSVRDTLERLTFPDTARIALRAVYAHRSPSDLLPRRHVLPVIPQIRSLVISVSQARLPFRRTSILGEVEPGDKRLSLLAEEVASEDCAAYFFDLFALFRGLTACYSPMNITRIRVECYWHLDGDGGGYSWLYSHHPRVIELVLDVFSPGDALSSLGAGNILEHLEHLTVVIYVHETSDKEYRTMMRALEVRAACSLRLRSLSFTQEVDREVVEYGYPSLTVKQIARLNEIVEKVSIKTVITD</sequence>
<dbReference type="Gene3D" id="3.80.10.10">
    <property type="entry name" value="Ribonuclease Inhibitor"/>
    <property type="match status" value="1"/>
</dbReference>
<feature type="region of interest" description="Disordered" evidence="1">
    <location>
        <begin position="29"/>
        <end position="48"/>
    </location>
</feature>
<evidence type="ECO:0000313" key="2">
    <source>
        <dbReference type="EMBL" id="RPD62858.1"/>
    </source>
</evidence>
<organism evidence="2 3">
    <name type="scientific">Lentinus tigrinus ALCF2SS1-6</name>
    <dbReference type="NCBI Taxonomy" id="1328759"/>
    <lineage>
        <taxon>Eukaryota</taxon>
        <taxon>Fungi</taxon>
        <taxon>Dikarya</taxon>
        <taxon>Basidiomycota</taxon>
        <taxon>Agaricomycotina</taxon>
        <taxon>Agaricomycetes</taxon>
        <taxon>Polyporales</taxon>
        <taxon>Polyporaceae</taxon>
        <taxon>Lentinus</taxon>
    </lineage>
</organism>
<proteinExistence type="predicted"/>
<dbReference type="InterPro" id="IPR032675">
    <property type="entry name" value="LRR_dom_sf"/>
</dbReference>
<accession>A0A5C2SHV7</accession>
<name>A0A5C2SHV7_9APHY</name>
<dbReference type="AlphaFoldDB" id="A0A5C2SHV7"/>
<dbReference type="Proteomes" id="UP000313359">
    <property type="component" value="Unassembled WGS sequence"/>
</dbReference>
<gene>
    <name evidence="2" type="ORF">L227DRAFT_651739</name>
</gene>
<dbReference type="EMBL" id="ML122258">
    <property type="protein sequence ID" value="RPD62858.1"/>
    <property type="molecule type" value="Genomic_DNA"/>
</dbReference>
<dbReference type="SUPFAM" id="SSF52047">
    <property type="entry name" value="RNI-like"/>
    <property type="match status" value="1"/>
</dbReference>
<keyword evidence="3" id="KW-1185">Reference proteome</keyword>
<protein>
    <submittedName>
        <fullName evidence="2">Uncharacterized protein</fullName>
    </submittedName>
</protein>
<evidence type="ECO:0000256" key="1">
    <source>
        <dbReference type="SAM" id="MobiDB-lite"/>
    </source>
</evidence>
<evidence type="ECO:0000313" key="3">
    <source>
        <dbReference type="Proteomes" id="UP000313359"/>
    </source>
</evidence>
<feature type="compositionally biased region" description="Polar residues" evidence="1">
    <location>
        <begin position="34"/>
        <end position="45"/>
    </location>
</feature>
<reference evidence="2" key="1">
    <citation type="journal article" date="2018" name="Genome Biol. Evol.">
        <title>Genomics and development of Lentinus tigrinus, a white-rot wood-decaying mushroom with dimorphic fruiting bodies.</title>
        <authorList>
            <person name="Wu B."/>
            <person name="Xu Z."/>
            <person name="Knudson A."/>
            <person name="Carlson A."/>
            <person name="Chen N."/>
            <person name="Kovaka S."/>
            <person name="LaButti K."/>
            <person name="Lipzen A."/>
            <person name="Pennachio C."/>
            <person name="Riley R."/>
            <person name="Schakwitz W."/>
            <person name="Umezawa K."/>
            <person name="Ohm R.A."/>
            <person name="Grigoriev I.V."/>
            <person name="Nagy L.G."/>
            <person name="Gibbons J."/>
            <person name="Hibbett D."/>
        </authorList>
    </citation>
    <scope>NUCLEOTIDE SEQUENCE [LARGE SCALE GENOMIC DNA]</scope>
    <source>
        <strain evidence="2">ALCF2SS1-6</strain>
    </source>
</reference>
<dbReference type="OrthoDB" id="2748248at2759"/>